<sequence length="474" mass="49310">MLWLAPIVLLLASSTCSAALVGRKLLVEDEAPPAYSSDNVVPSSVFLDTAKDFTVLAFTTVTNTGPTTIGGRLGVSYGSQDVPGENEITYSDSGRANALDANISMGYVEDAYLDAAGRDEGVVIINVVNIGGVTFTPGLYKTTGALEVSSGTLYLSGKGVYIFQMETTLLLCTGRQMVLSGGAEASDIFWVVGSSATFEVNSVVVGTVMAHQSISVKTGASITGRLFAINAAVTMQSNTVAFPGDASGGRRRQLGDVYSTVAISPEPVGLLFAEHFTVLAYATITNTGDSTVGGLIGVSPGSAVAGETEMTYNDRPELNGRAGTEDAATAKADITTAYNDAKGRVNNVVNLNVVNIGGLTFIPGLYKSTGAIEVSSGNLTLRGDGVYIFQMETTFSVSSHLTMILEDGAQACNVFWQIGSAANIAADSEVVGTFMAYAKIDVWSGAKVTGRLFSLNEAVNLEANEVAFPCLTPE</sequence>
<dbReference type="Pfam" id="PF11999">
    <property type="entry name" value="Ice_binding"/>
    <property type="match status" value="2"/>
</dbReference>
<accession>A0A1W6JGI7</accession>
<reference evidence="4" key="1">
    <citation type="journal article" date="2017" name="J. Phycol.">
        <title>Multiple ice-binding proteins of probable prokaryotic origin in an antarctic lake alga, Chlamydomonas sp. ICE-MDV (chlorophyceae).</title>
        <authorList>
            <person name="Raymond J."/>
        </authorList>
    </citation>
    <scope>NUCLEOTIDE SEQUENCE</scope>
</reference>
<name>A0A1W6JGI7_9CHLO</name>
<evidence type="ECO:0000313" key="4">
    <source>
        <dbReference type="EMBL" id="ARM65344.1"/>
    </source>
</evidence>
<dbReference type="AlphaFoldDB" id="A0A1W6JGI7"/>
<feature type="signal peptide" evidence="3">
    <location>
        <begin position="1"/>
        <end position="18"/>
    </location>
</feature>
<evidence type="ECO:0000256" key="2">
    <source>
        <dbReference type="ARBA" id="ARBA00022729"/>
    </source>
</evidence>
<keyword evidence="2 3" id="KW-0732">Signal</keyword>
<comment type="similarity">
    <text evidence="1">Belongs to the ice-binding protein family.</text>
</comment>
<organism evidence="4">
    <name type="scientific">Chlamydomonas sp. ICE-MDV</name>
    <dbReference type="NCBI Taxonomy" id="1983280"/>
    <lineage>
        <taxon>Eukaryota</taxon>
        <taxon>Viridiplantae</taxon>
        <taxon>Chlorophyta</taxon>
        <taxon>core chlorophytes</taxon>
        <taxon>Chlorophyceae</taxon>
        <taxon>CS clade</taxon>
        <taxon>Chlamydomonadales</taxon>
        <taxon>Chlamydomonadaceae</taxon>
        <taxon>Chlamydomonas</taxon>
    </lineage>
</organism>
<dbReference type="EMBL" id="KY314785">
    <property type="protein sequence ID" value="ARM65344.1"/>
    <property type="molecule type" value="Genomic_DNA"/>
</dbReference>
<proteinExistence type="inferred from homology"/>
<evidence type="ECO:0000256" key="3">
    <source>
        <dbReference type="SAM" id="SignalP"/>
    </source>
</evidence>
<protein>
    <submittedName>
        <fullName evidence="4">Ice-binding protein isoform 2</fullName>
    </submittedName>
</protein>
<dbReference type="InterPro" id="IPR021884">
    <property type="entry name" value="Ice-bd_prot"/>
</dbReference>
<feature type="chain" id="PRO_5010874904" evidence="3">
    <location>
        <begin position="19"/>
        <end position="474"/>
    </location>
</feature>
<evidence type="ECO:0000256" key="1">
    <source>
        <dbReference type="ARBA" id="ARBA00005445"/>
    </source>
</evidence>